<sequence length="138" mass="15468">MPDRNIAALLMIYRKINAWRSEHAAPLGLSSSQVTIIIETCKNSGISQTELVKRLSHEKSVVAKAIAKLIAAGYITREQNPKDKRAFNLFPTEKAQEVYPMLVEQGDQCMERLTAGLTPEEKEELGVLLEKMVENTQL</sequence>
<name>A0ABS9MK15_9FIRM</name>
<dbReference type="InterPro" id="IPR000835">
    <property type="entry name" value="HTH_MarR-typ"/>
</dbReference>
<keyword evidence="2" id="KW-0238">DNA-binding</keyword>
<reference evidence="5 6" key="1">
    <citation type="submission" date="2022-01" db="EMBL/GenBank/DDBJ databases">
        <title>Collection of gut derived symbiotic bacterial strains cultured from healthy donors.</title>
        <authorList>
            <person name="Lin H."/>
            <person name="Kohout C."/>
            <person name="Waligurski E."/>
            <person name="Pamer E.G."/>
        </authorList>
    </citation>
    <scope>NUCLEOTIDE SEQUENCE [LARGE SCALE GENOMIC DNA]</scope>
    <source>
        <strain evidence="5 6">DFI.7.58</strain>
    </source>
</reference>
<evidence type="ECO:0000256" key="2">
    <source>
        <dbReference type="ARBA" id="ARBA00023125"/>
    </source>
</evidence>
<evidence type="ECO:0000313" key="5">
    <source>
        <dbReference type="EMBL" id="MCG4611154.1"/>
    </source>
</evidence>
<keyword evidence="6" id="KW-1185">Reference proteome</keyword>
<dbReference type="InterPro" id="IPR036390">
    <property type="entry name" value="WH_DNA-bd_sf"/>
</dbReference>
<dbReference type="SMART" id="SM00347">
    <property type="entry name" value="HTH_MARR"/>
    <property type="match status" value="1"/>
</dbReference>
<dbReference type="RefSeq" id="WP_191405502.1">
    <property type="nucleotide sequence ID" value="NZ_JAKNHQ010000012.1"/>
</dbReference>
<keyword evidence="3" id="KW-0804">Transcription</keyword>
<accession>A0ABS9MK15</accession>
<dbReference type="Pfam" id="PF12802">
    <property type="entry name" value="MarR_2"/>
    <property type="match status" value="1"/>
</dbReference>
<dbReference type="SUPFAM" id="SSF46785">
    <property type="entry name" value="Winged helix' DNA-binding domain"/>
    <property type="match status" value="1"/>
</dbReference>
<proteinExistence type="predicted"/>
<protein>
    <submittedName>
        <fullName evidence="5">MarR family transcriptional regulator</fullName>
    </submittedName>
</protein>
<keyword evidence="1" id="KW-0805">Transcription regulation</keyword>
<dbReference type="Gene3D" id="1.10.10.10">
    <property type="entry name" value="Winged helix-like DNA-binding domain superfamily/Winged helix DNA-binding domain"/>
    <property type="match status" value="1"/>
</dbReference>
<comment type="caution">
    <text evidence="5">The sequence shown here is derived from an EMBL/GenBank/DDBJ whole genome shotgun (WGS) entry which is preliminary data.</text>
</comment>
<gene>
    <name evidence="5" type="ORF">L0P57_09455</name>
</gene>
<evidence type="ECO:0000256" key="1">
    <source>
        <dbReference type="ARBA" id="ARBA00023015"/>
    </source>
</evidence>
<evidence type="ECO:0000259" key="4">
    <source>
        <dbReference type="PROSITE" id="PS50995"/>
    </source>
</evidence>
<dbReference type="PANTHER" id="PTHR42756:SF1">
    <property type="entry name" value="TRANSCRIPTIONAL REPRESSOR OF EMRAB OPERON"/>
    <property type="match status" value="1"/>
</dbReference>
<organism evidence="5 6">
    <name type="scientific">Anaeromassilibacillus senegalensis</name>
    <dbReference type="NCBI Taxonomy" id="1673717"/>
    <lineage>
        <taxon>Bacteria</taxon>
        <taxon>Bacillati</taxon>
        <taxon>Bacillota</taxon>
        <taxon>Clostridia</taxon>
        <taxon>Eubacteriales</taxon>
        <taxon>Acutalibacteraceae</taxon>
        <taxon>Anaeromassilibacillus</taxon>
    </lineage>
</organism>
<evidence type="ECO:0000256" key="3">
    <source>
        <dbReference type="ARBA" id="ARBA00023163"/>
    </source>
</evidence>
<dbReference type="PANTHER" id="PTHR42756">
    <property type="entry name" value="TRANSCRIPTIONAL REGULATOR, MARR"/>
    <property type="match status" value="1"/>
</dbReference>
<feature type="domain" description="HTH marR-type" evidence="4">
    <location>
        <begin position="2"/>
        <end position="134"/>
    </location>
</feature>
<dbReference type="InterPro" id="IPR036388">
    <property type="entry name" value="WH-like_DNA-bd_sf"/>
</dbReference>
<dbReference type="Proteomes" id="UP001298681">
    <property type="component" value="Unassembled WGS sequence"/>
</dbReference>
<evidence type="ECO:0000313" key="6">
    <source>
        <dbReference type="Proteomes" id="UP001298681"/>
    </source>
</evidence>
<dbReference type="EMBL" id="JAKNHQ010000012">
    <property type="protein sequence ID" value="MCG4611154.1"/>
    <property type="molecule type" value="Genomic_DNA"/>
</dbReference>
<dbReference type="PROSITE" id="PS50995">
    <property type="entry name" value="HTH_MARR_2"/>
    <property type="match status" value="1"/>
</dbReference>
<dbReference type="PRINTS" id="PR00598">
    <property type="entry name" value="HTHMARR"/>
</dbReference>